<sequence length="871" mass="92664">MGRTILEREDELAALGSAARDAGDGAGSVILVSGEAGIGKSSLVEAIRTVLPAEGRLLVGYCDDLATPRVLGPLRDLIGSVGTALTRALERGDRGEVLEALRDELGWANHPTVLAVEDVHWADEATFDVLRYLVRRAAQLPLVLVLTYRDDELRTDHPLRQLLGLASRAGRVRRLRLARLTVAAVRRLSAAADVDADEVFAVTSGNPYFVTEVLAAGDATAVPLTIADAVHARVAQLDPATLEVLERLAVVPSAVQRWLIDELVPAGPAALAPAEQRGLLAVTPSRVSFRHELTRRAVADSMPAARRMAANRSVLAALLARPGIEVSRIVHHAAEAGDTAVILQYGPIAAREASAAGAHREAAAHLRLVLDQHPILEPRAEAELWEGYAIECYTVDAPAADTLAAQRRAVELRRGDDPRACGASLRWLSRICWWAGDPEGADAAADEAIAVLTAAGDVDLLAMALSGKAQLHALAGRSTEAIGVAEQAIALGKDTPGTLSHALNNLAMAFSVTGDPRSRSTMEESLRTALDADEPEHACRAYVNLILHDLEALRLDDARRRLPEGIEFAERSDFVMFSRYLQVALGTLHFAAADWDQVVPAAAYALDSSPPVRCAALTVIGRAQLRRGEHGAVDTLREAWRTAVPLGECQWMGPAAVGLAEAAMLDGDAGAAVAELTEAYELARRFGTAAVRAELAYWLTRAGRPVGGDGLDQLLADGDGRIHPYALLARGRWREAAETWRAAGCRYEHAAALAESPEPADQLAALALLDGLGAEPLARLVRARLKSLGVARIPRGPAPATRISPAGLTERQGEVVQLLAQGMTNAEIAGHLVLSVRTVDSHVAAALEKLGARTRKEAVARARDLGILDLR</sequence>
<dbReference type="RefSeq" id="WP_345570892.1">
    <property type="nucleotide sequence ID" value="NZ_BAABDQ010000024.1"/>
</dbReference>
<dbReference type="InterPro" id="IPR016032">
    <property type="entry name" value="Sig_transdc_resp-reg_C-effctor"/>
</dbReference>
<keyword evidence="5" id="KW-1185">Reference proteome</keyword>
<reference evidence="5" key="1">
    <citation type="journal article" date="2019" name="Int. J. Syst. Evol. Microbiol.">
        <title>The Global Catalogue of Microorganisms (GCM) 10K type strain sequencing project: providing services to taxonomists for standard genome sequencing and annotation.</title>
        <authorList>
            <consortium name="The Broad Institute Genomics Platform"/>
            <consortium name="The Broad Institute Genome Sequencing Center for Infectious Disease"/>
            <person name="Wu L."/>
            <person name="Ma J."/>
        </authorList>
    </citation>
    <scope>NUCLEOTIDE SEQUENCE [LARGE SCALE GENOMIC DNA]</scope>
    <source>
        <strain evidence="5">JCM 17326</strain>
    </source>
</reference>
<dbReference type="Proteomes" id="UP001500630">
    <property type="component" value="Unassembled WGS sequence"/>
</dbReference>
<dbReference type="CDD" id="cd06170">
    <property type="entry name" value="LuxR_C_like"/>
    <property type="match status" value="1"/>
</dbReference>
<dbReference type="SUPFAM" id="SSF46894">
    <property type="entry name" value="C-terminal effector domain of the bipartite response regulators"/>
    <property type="match status" value="1"/>
</dbReference>
<dbReference type="Gene3D" id="3.40.50.300">
    <property type="entry name" value="P-loop containing nucleotide triphosphate hydrolases"/>
    <property type="match status" value="1"/>
</dbReference>
<dbReference type="SUPFAM" id="SSF52540">
    <property type="entry name" value="P-loop containing nucleoside triphosphate hydrolases"/>
    <property type="match status" value="1"/>
</dbReference>
<evidence type="ECO:0000256" key="1">
    <source>
        <dbReference type="ARBA" id="ARBA00022741"/>
    </source>
</evidence>
<dbReference type="PROSITE" id="PS50043">
    <property type="entry name" value="HTH_LUXR_2"/>
    <property type="match status" value="1"/>
</dbReference>
<organism evidence="4 5">
    <name type="scientific">Nonomuraea rosea</name>
    <dbReference type="NCBI Taxonomy" id="638574"/>
    <lineage>
        <taxon>Bacteria</taxon>
        <taxon>Bacillati</taxon>
        <taxon>Actinomycetota</taxon>
        <taxon>Actinomycetes</taxon>
        <taxon>Streptosporangiales</taxon>
        <taxon>Streptosporangiaceae</taxon>
        <taxon>Nonomuraea</taxon>
    </lineage>
</organism>
<dbReference type="Pfam" id="PF13191">
    <property type="entry name" value="AAA_16"/>
    <property type="match status" value="1"/>
</dbReference>
<accession>A0ABP6YQI4</accession>
<keyword evidence="2" id="KW-0067">ATP-binding</keyword>
<dbReference type="InterPro" id="IPR000792">
    <property type="entry name" value="Tscrpt_reg_LuxR_C"/>
</dbReference>
<proteinExistence type="predicted"/>
<dbReference type="Gene3D" id="1.25.40.10">
    <property type="entry name" value="Tetratricopeptide repeat domain"/>
    <property type="match status" value="1"/>
</dbReference>
<dbReference type="InterPro" id="IPR041664">
    <property type="entry name" value="AAA_16"/>
</dbReference>
<dbReference type="Pfam" id="PF00196">
    <property type="entry name" value="GerE"/>
    <property type="match status" value="1"/>
</dbReference>
<gene>
    <name evidence="4" type="ORF">GCM10022419_083900</name>
</gene>
<feature type="domain" description="HTH luxR-type" evidence="3">
    <location>
        <begin position="801"/>
        <end position="866"/>
    </location>
</feature>
<comment type="caution">
    <text evidence="4">The sequence shown here is derived from an EMBL/GenBank/DDBJ whole genome shotgun (WGS) entry which is preliminary data.</text>
</comment>
<dbReference type="SMART" id="SM00421">
    <property type="entry name" value="HTH_LUXR"/>
    <property type="match status" value="1"/>
</dbReference>
<dbReference type="SUPFAM" id="SSF48452">
    <property type="entry name" value="TPR-like"/>
    <property type="match status" value="1"/>
</dbReference>
<protein>
    <submittedName>
        <fullName evidence="4">AAA family ATPase</fullName>
    </submittedName>
</protein>
<dbReference type="EMBL" id="BAABDQ010000024">
    <property type="protein sequence ID" value="GAA3588755.1"/>
    <property type="molecule type" value="Genomic_DNA"/>
</dbReference>
<evidence type="ECO:0000256" key="2">
    <source>
        <dbReference type="ARBA" id="ARBA00022840"/>
    </source>
</evidence>
<dbReference type="PANTHER" id="PTHR16305">
    <property type="entry name" value="TESTICULAR SOLUBLE ADENYLYL CYCLASE"/>
    <property type="match status" value="1"/>
</dbReference>
<dbReference type="Gene3D" id="1.10.10.10">
    <property type="entry name" value="Winged helix-like DNA-binding domain superfamily/Winged helix DNA-binding domain"/>
    <property type="match status" value="1"/>
</dbReference>
<dbReference type="PROSITE" id="PS00622">
    <property type="entry name" value="HTH_LUXR_1"/>
    <property type="match status" value="1"/>
</dbReference>
<evidence type="ECO:0000313" key="5">
    <source>
        <dbReference type="Proteomes" id="UP001500630"/>
    </source>
</evidence>
<dbReference type="InterPro" id="IPR027417">
    <property type="entry name" value="P-loop_NTPase"/>
</dbReference>
<dbReference type="InterPro" id="IPR036388">
    <property type="entry name" value="WH-like_DNA-bd_sf"/>
</dbReference>
<keyword evidence="1" id="KW-0547">Nucleotide-binding</keyword>
<evidence type="ECO:0000313" key="4">
    <source>
        <dbReference type="EMBL" id="GAA3588755.1"/>
    </source>
</evidence>
<dbReference type="PRINTS" id="PR00038">
    <property type="entry name" value="HTHLUXR"/>
</dbReference>
<dbReference type="PANTHER" id="PTHR16305:SF35">
    <property type="entry name" value="TRANSCRIPTIONAL ACTIVATOR DOMAIN"/>
    <property type="match status" value="1"/>
</dbReference>
<dbReference type="InterPro" id="IPR011990">
    <property type="entry name" value="TPR-like_helical_dom_sf"/>
</dbReference>
<evidence type="ECO:0000259" key="3">
    <source>
        <dbReference type="PROSITE" id="PS50043"/>
    </source>
</evidence>
<name>A0ABP6YQI4_9ACTN</name>